<dbReference type="EMBL" id="AP024546">
    <property type="protein sequence ID" value="BCT96565.1"/>
    <property type="molecule type" value="Genomic_DNA"/>
</dbReference>
<evidence type="ECO:0000256" key="3">
    <source>
        <dbReference type="SAM" id="MobiDB-lite"/>
    </source>
</evidence>
<feature type="transmembrane region" description="Helical" evidence="4">
    <location>
        <begin position="144"/>
        <end position="161"/>
    </location>
</feature>
<evidence type="ECO:0000256" key="4">
    <source>
        <dbReference type="SAM" id="Phobius"/>
    </source>
</evidence>
<keyword evidence="7" id="KW-1185">Reference proteome</keyword>
<protein>
    <recommendedName>
        <fullName evidence="1">diguanylate cyclase</fullName>
        <ecNumber evidence="1">2.7.7.65</ecNumber>
    </recommendedName>
</protein>
<dbReference type="InterPro" id="IPR000160">
    <property type="entry name" value="GGDEF_dom"/>
</dbReference>
<dbReference type="InterPro" id="IPR043128">
    <property type="entry name" value="Rev_trsase/Diguanyl_cyclase"/>
</dbReference>
<name>A0ABM7QFX0_9GAMM</name>
<gene>
    <name evidence="6" type="ORF">LYSHEL_24360</name>
</gene>
<feature type="transmembrane region" description="Helical" evidence="4">
    <location>
        <begin position="61"/>
        <end position="79"/>
    </location>
</feature>
<dbReference type="Gene3D" id="3.30.70.270">
    <property type="match status" value="1"/>
</dbReference>
<feature type="transmembrane region" description="Helical" evidence="4">
    <location>
        <begin position="119"/>
        <end position="138"/>
    </location>
</feature>
<dbReference type="EC" id="2.7.7.65" evidence="1"/>
<dbReference type="PANTHER" id="PTHR45138">
    <property type="entry name" value="REGULATORY COMPONENTS OF SENSORY TRANSDUCTION SYSTEM"/>
    <property type="match status" value="1"/>
</dbReference>
<dbReference type="NCBIfam" id="TIGR00254">
    <property type="entry name" value="GGDEF"/>
    <property type="match status" value="1"/>
</dbReference>
<evidence type="ECO:0000256" key="2">
    <source>
        <dbReference type="ARBA" id="ARBA00034247"/>
    </source>
</evidence>
<organism evidence="6 7">
    <name type="scientific">Lysobacter helvus</name>
    <dbReference type="NCBI Taxonomy" id="2675059"/>
    <lineage>
        <taxon>Bacteria</taxon>
        <taxon>Pseudomonadati</taxon>
        <taxon>Pseudomonadota</taxon>
        <taxon>Gammaproteobacteria</taxon>
        <taxon>Lysobacterales</taxon>
        <taxon>Lysobacteraceae</taxon>
        <taxon>Lysobacter</taxon>
    </lineage>
</organism>
<keyword evidence="4" id="KW-0472">Membrane</keyword>
<feature type="transmembrane region" description="Helical" evidence="4">
    <location>
        <begin position="91"/>
        <end position="112"/>
    </location>
</feature>
<dbReference type="RefSeq" id="WP_213434333.1">
    <property type="nucleotide sequence ID" value="NZ_AP024546.1"/>
</dbReference>
<evidence type="ECO:0000313" key="6">
    <source>
        <dbReference type="EMBL" id="BCT96565.1"/>
    </source>
</evidence>
<proteinExistence type="predicted"/>
<accession>A0ABM7QFX0</accession>
<dbReference type="CDD" id="cd01949">
    <property type="entry name" value="GGDEF"/>
    <property type="match status" value="1"/>
</dbReference>
<feature type="transmembrane region" description="Helical" evidence="4">
    <location>
        <begin position="168"/>
        <end position="185"/>
    </location>
</feature>
<evidence type="ECO:0000259" key="5">
    <source>
        <dbReference type="SMART" id="SM00267"/>
    </source>
</evidence>
<evidence type="ECO:0000256" key="1">
    <source>
        <dbReference type="ARBA" id="ARBA00012528"/>
    </source>
</evidence>
<reference evidence="6 7" key="1">
    <citation type="submission" date="2021-03" db="EMBL/GenBank/DDBJ databases">
        <title>Complete Genome Sequences of Two Lysobacter Strains Isolated from Sea Water (Lysobacter caseinilyticus) and Soil (Lysobacter helvus) in South Korea.</title>
        <authorList>
            <person name="Watanabe Y."/>
            <person name="Arakawa K."/>
        </authorList>
    </citation>
    <scope>NUCLEOTIDE SEQUENCE [LARGE SCALE GENOMIC DNA]</scope>
    <source>
        <strain evidence="6 7">D10</strain>
    </source>
</reference>
<dbReference type="Pfam" id="PF00990">
    <property type="entry name" value="GGDEF"/>
    <property type="match status" value="1"/>
</dbReference>
<feature type="region of interest" description="Disordered" evidence="3">
    <location>
        <begin position="1"/>
        <end position="22"/>
    </location>
</feature>
<feature type="transmembrane region" description="Helical" evidence="4">
    <location>
        <begin position="197"/>
        <end position="219"/>
    </location>
</feature>
<feature type="domain" description="GGDEF" evidence="5">
    <location>
        <begin position="221"/>
        <end position="387"/>
    </location>
</feature>
<dbReference type="InterPro" id="IPR050469">
    <property type="entry name" value="Diguanylate_Cyclase"/>
</dbReference>
<dbReference type="PANTHER" id="PTHR45138:SF9">
    <property type="entry name" value="DIGUANYLATE CYCLASE DGCM-RELATED"/>
    <property type="match status" value="1"/>
</dbReference>
<evidence type="ECO:0000313" key="7">
    <source>
        <dbReference type="Proteomes" id="UP000680514"/>
    </source>
</evidence>
<sequence length="389" mass="43136">MALTGQHARPDARPQAPPASHAEWRAGSTLARFFTRRSLRTLDEDECRKLIEGQVEATRPIISGLIASGAMILALTGMFEAFNVAPGIGWPWWLVELVALTMAGSALAIWHLSDWRPRLLLTVLSTLLFAVFLSVPVPGTQYGMALRMALFSLMPIALLALMVRRASILALSGTMLFVAWLRVYLHGDLAAGSAVYWLYNLATIGFGLLLGGYRTDFAVSNFRMRQRLRYQATTDELTGLRNRAGWNRDAEACYEDAIKRAKPASFAFFDIDYFKRVNDTHGHAVGDRILQQLGQIIRERVGSRCCAARMGGEEFVVLLVDYPAESVEGFVQRVRKEFDDATRDIGVTVSAGVAHRLEAESMSQHLRRADIALYAAKAEGRDRMVVAKG</sequence>
<dbReference type="SUPFAM" id="SSF55073">
    <property type="entry name" value="Nucleotide cyclase"/>
    <property type="match status" value="1"/>
</dbReference>
<comment type="catalytic activity">
    <reaction evidence="2">
        <text>2 GTP = 3',3'-c-di-GMP + 2 diphosphate</text>
        <dbReference type="Rhea" id="RHEA:24898"/>
        <dbReference type="ChEBI" id="CHEBI:33019"/>
        <dbReference type="ChEBI" id="CHEBI:37565"/>
        <dbReference type="ChEBI" id="CHEBI:58805"/>
        <dbReference type="EC" id="2.7.7.65"/>
    </reaction>
</comment>
<dbReference type="InterPro" id="IPR029787">
    <property type="entry name" value="Nucleotide_cyclase"/>
</dbReference>
<dbReference type="Proteomes" id="UP000680514">
    <property type="component" value="Chromosome"/>
</dbReference>
<keyword evidence="4" id="KW-1133">Transmembrane helix</keyword>
<dbReference type="SMART" id="SM00267">
    <property type="entry name" value="GGDEF"/>
    <property type="match status" value="1"/>
</dbReference>
<keyword evidence="4" id="KW-0812">Transmembrane</keyword>